<gene>
    <name evidence="1" type="ORF">pEaSNUABM5_00190</name>
</gene>
<accession>A0A7T8IW25</accession>
<protein>
    <submittedName>
        <fullName evidence="1">Uncharacterized protein</fullName>
    </submittedName>
</protein>
<evidence type="ECO:0000313" key="2">
    <source>
        <dbReference type="Proteomes" id="UP000596123"/>
    </source>
</evidence>
<name>A0A7T8IW25_9CAUD</name>
<sequence>MAVRHFKVDRTFKENTYSGQYRPNQMRTANQYVVDAILEQVLLGMISAQMPFTKAQQFCLVNVYSPDAHMSMGYAGQPDPSTIMVDSGLVFTFSLKPRPVKNLPKPLVINGRGRYFRMWGEADINEYLTIGVPRQFSFALNGSGIDFLNVLYNVVGTVTRNFVTVDPVPVVGPRYVSQDMNVLRDQDGSLSVSQAMRNLPYTSWHNSIDMWKRNSQALSPKLFDKQFPQYFCTYVLPELYLPDLGPSAAAYIDTTVVDFVARGLMKISAALATGIPDVGPELQAALYLLLNSQLDASPLESTATNRINFVRQFFDALNQNMQRLPEYQSKIVVAASSNHLAMARSLIVGSYNNQLRTLAEYLALTEV</sequence>
<proteinExistence type="predicted"/>
<dbReference type="EMBL" id="MW366843">
    <property type="protein sequence ID" value="QQO90332.1"/>
    <property type="molecule type" value="Genomic_DNA"/>
</dbReference>
<keyword evidence="2" id="KW-1185">Reference proteome</keyword>
<reference evidence="1 2" key="1">
    <citation type="submission" date="2020-12" db="EMBL/GenBank/DDBJ databases">
        <title>Complete genome sequence of Erwinia phage pEa_SNUABM_5.</title>
        <authorList>
            <person name="Kim S.G."/>
            <person name="Lee S.B."/>
            <person name="Kwon J."/>
            <person name="Park S.C."/>
        </authorList>
    </citation>
    <scope>NUCLEOTIDE SEQUENCE [LARGE SCALE GENOMIC DNA]</scope>
</reference>
<evidence type="ECO:0000313" key="1">
    <source>
        <dbReference type="EMBL" id="QQO90332.1"/>
    </source>
</evidence>
<dbReference type="Proteomes" id="UP000596123">
    <property type="component" value="Segment"/>
</dbReference>
<organism evidence="1 2">
    <name type="scientific">Erwinia phage pEa_SNUABM_5</name>
    <dbReference type="NCBI Taxonomy" id="2797313"/>
    <lineage>
        <taxon>Viruses</taxon>
        <taxon>Duplodnaviria</taxon>
        <taxon>Heunggongvirae</taxon>
        <taxon>Uroviricota</taxon>
        <taxon>Caudoviricetes</taxon>
        <taxon>Rivsvirus</taxon>
        <taxon>Rivsvirus SNUABM5</taxon>
    </lineage>
</organism>